<keyword evidence="1" id="KW-1133">Transmembrane helix</keyword>
<sequence>MAQVQGRSAGAAEPAESAALLVRRHCSKYGPNDLKALRTSLITFGLLYAFLALVLACPCRLAAGLLGLAIVRAFVLFHDAAHGSLTTSRAANKVVAWMVSPWIGRTSAGWSASHEQHHKILGSDPPPFNAPALAFAGLAIGDDDSRTVLFTKQEFDCWPIHQQAFARLVRDPFVFFGMVVPVQWAGRPGEYKAILLWVLHSLLVYFIGGKDSLLCLLQAGWVAPMLAGLLLHLQHQVSPGYWKSLADGWNRDEASFEGSSYILVPWWLKWATLGIEYHHIHHLSARTPCYELQLCHAACDPDWLKPVVKLPMSKALRSCFHTMWNEETKRYVSFESHRKLGLQD</sequence>
<name>A0A7S4QJG0_9DINO</name>
<evidence type="ECO:0000259" key="2">
    <source>
        <dbReference type="Pfam" id="PF00487"/>
    </source>
</evidence>
<evidence type="ECO:0000256" key="1">
    <source>
        <dbReference type="SAM" id="Phobius"/>
    </source>
</evidence>
<gene>
    <name evidence="3" type="ORF">AMON00008_LOCUS21439</name>
</gene>
<organism evidence="3">
    <name type="scientific">Alexandrium monilatum</name>
    <dbReference type="NCBI Taxonomy" id="311494"/>
    <lineage>
        <taxon>Eukaryota</taxon>
        <taxon>Sar</taxon>
        <taxon>Alveolata</taxon>
        <taxon>Dinophyceae</taxon>
        <taxon>Gonyaulacales</taxon>
        <taxon>Pyrocystaceae</taxon>
        <taxon>Alexandrium</taxon>
    </lineage>
</organism>
<dbReference type="PANTHER" id="PTHR19353:SF73">
    <property type="entry name" value="FATTY ACID DESATURASE"/>
    <property type="match status" value="1"/>
</dbReference>
<proteinExistence type="predicted"/>
<feature type="transmembrane region" description="Helical" evidence="1">
    <location>
        <begin position="41"/>
        <end position="63"/>
    </location>
</feature>
<dbReference type="GO" id="GO:0016717">
    <property type="term" value="F:oxidoreductase activity, acting on paired donors, with oxidation of a pair of donors resulting in the reduction of molecular oxygen to two molecules of water"/>
    <property type="evidence" value="ECO:0007669"/>
    <property type="project" value="TreeGrafter"/>
</dbReference>
<dbReference type="AlphaFoldDB" id="A0A7S4QJG0"/>
<dbReference type="InterPro" id="IPR005804">
    <property type="entry name" value="FA_desaturase_dom"/>
</dbReference>
<dbReference type="InterPro" id="IPR012171">
    <property type="entry name" value="Fatty_acid_desaturase"/>
</dbReference>
<keyword evidence="1" id="KW-0812">Transmembrane</keyword>
<dbReference type="EMBL" id="HBNR01031376">
    <property type="protein sequence ID" value="CAE4585559.1"/>
    <property type="molecule type" value="Transcribed_RNA"/>
</dbReference>
<accession>A0A7S4QJG0</accession>
<protein>
    <recommendedName>
        <fullName evidence="2">Fatty acid desaturase domain-containing protein</fullName>
    </recommendedName>
</protein>
<dbReference type="GO" id="GO:0006629">
    <property type="term" value="P:lipid metabolic process"/>
    <property type="evidence" value="ECO:0007669"/>
    <property type="project" value="InterPro"/>
</dbReference>
<reference evidence="3" key="1">
    <citation type="submission" date="2021-01" db="EMBL/GenBank/DDBJ databases">
        <authorList>
            <person name="Corre E."/>
            <person name="Pelletier E."/>
            <person name="Niang G."/>
            <person name="Scheremetjew M."/>
            <person name="Finn R."/>
            <person name="Kale V."/>
            <person name="Holt S."/>
            <person name="Cochrane G."/>
            <person name="Meng A."/>
            <person name="Brown T."/>
            <person name="Cohen L."/>
        </authorList>
    </citation>
    <scope>NUCLEOTIDE SEQUENCE</scope>
    <source>
        <strain evidence="3">CCMP3105</strain>
    </source>
</reference>
<evidence type="ECO:0000313" key="3">
    <source>
        <dbReference type="EMBL" id="CAE4585559.1"/>
    </source>
</evidence>
<dbReference type="Pfam" id="PF00487">
    <property type="entry name" value="FA_desaturase"/>
    <property type="match status" value="1"/>
</dbReference>
<dbReference type="PANTHER" id="PTHR19353">
    <property type="entry name" value="FATTY ACID DESATURASE 2"/>
    <property type="match status" value="1"/>
</dbReference>
<dbReference type="GO" id="GO:0016020">
    <property type="term" value="C:membrane"/>
    <property type="evidence" value="ECO:0007669"/>
    <property type="project" value="TreeGrafter"/>
</dbReference>
<keyword evidence="1" id="KW-0472">Membrane</keyword>
<feature type="domain" description="Fatty acid desaturase" evidence="2">
    <location>
        <begin position="58"/>
        <end position="305"/>
    </location>
</feature>